<comment type="catalytic activity">
    <reaction evidence="1">
        <text>ATP + protein L-histidine = ADP + protein N-phospho-L-histidine.</text>
        <dbReference type="EC" id="2.7.13.3"/>
    </reaction>
</comment>
<dbReference type="InterPro" id="IPR052162">
    <property type="entry name" value="Sensor_kinase/Photoreceptor"/>
</dbReference>
<keyword evidence="8" id="KW-1185">Reference proteome</keyword>
<evidence type="ECO:0000256" key="3">
    <source>
        <dbReference type="ARBA" id="ARBA00022553"/>
    </source>
</evidence>
<name>A0ABY6ATH4_9BURK</name>
<dbReference type="SMART" id="SM00086">
    <property type="entry name" value="PAC"/>
    <property type="match status" value="1"/>
</dbReference>
<protein>
    <recommendedName>
        <fullName evidence="2">histidine kinase</fullName>
        <ecNumber evidence="2">2.7.13.3</ecNumber>
    </recommendedName>
</protein>
<evidence type="ECO:0000256" key="4">
    <source>
        <dbReference type="ARBA" id="ARBA00022679"/>
    </source>
</evidence>
<feature type="domain" description="PAS fold-3" evidence="6">
    <location>
        <begin position="38"/>
        <end position="127"/>
    </location>
</feature>
<keyword evidence="4" id="KW-0808">Transferase</keyword>
<dbReference type="InterPro" id="IPR035965">
    <property type="entry name" value="PAS-like_dom_sf"/>
</dbReference>
<evidence type="ECO:0000256" key="2">
    <source>
        <dbReference type="ARBA" id="ARBA00012438"/>
    </source>
</evidence>
<dbReference type="EMBL" id="CP104562">
    <property type="protein sequence ID" value="UXH76526.1"/>
    <property type="molecule type" value="Genomic_DNA"/>
</dbReference>
<organism evidence="7 8">
    <name type="scientific">Roseateles amylovorans</name>
    <dbReference type="NCBI Taxonomy" id="2978473"/>
    <lineage>
        <taxon>Bacteria</taxon>
        <taxon>Pseudomonadati</taxon>
        <taxon>Pseudomonadota</taxon>
        <taxon>Betaproteobacteria</taxon>
        <taxon>Burkholderiales</taxon>
        <taxon>Sphaerotilaceae</taxon>
        <taxon>Roseateles</taxon>
    </lineage>
</organism>
<dbReference type="InterPro" id="IPR001610">
    <property type="entry name" value="PAC"/>
</dbReference>
<dbReference type="Gene3D" id="3.30.450.20">
    <property type="entry name" value="PAS domain"/>
    <property type="match status" value="1"/>
</dbReference>
<proteinExistence type="predicted"/>
<dbReference type="Pfam" id="PF08447">
    <property type="entry name" value="PAS_3"/>
    <property type="match status" value="1"/>
</dbReference>
<dbReference type="EC" id="2.7.13.3" evidence="2"/>
<evidence type="ECO:0000256" key="1">
    <source>
        <dbReference type="ARBA" id="ARBA00000085"/>
    </source>
</evidence>
<reference evidence="7" key="1">
    <citation type="submission" date="2022-10" db="EMBL/GenBank/DDBJ databases">
        <title>Characterization and whole genome sequencing of a new Roseateles species, isolated from fresh water.</title>
        <authorList>
            <person name="Guliayeva D.Y."/>
            <person name="Akhremchuk A.E."/>
            <person name="Sikolenko M.A."/>
            <person name="Valentovich L.N."/>
            <person name="Sidarenka A.V."/>
        </authorList>
    </citation>
    <scope>NUCLEOTIDE SEQUENCE</scope>
    <source>
        <strain evidence="7">BIM B-1768</strain>
    </source>
</reference>
<gene>
    <name evidence="7" type="ORF">N4261_15885</name>
</gene>
<evidence type="ECO:0000259" key="6">
    <source>
        <dbReference type="Pfam" id="PF08447"/>
    </source>
</evidence>
<sequence>MTSETLPTQRHPVDLRLHAAIEAGQLGIWDLRHELETVHYSPQWKLRFGFPEPDSADSTHFWQCRVHPDDLTAMVEAMRAHANDRHPHYEARFRLRSNGSGYRLVHSRGRIVERDAQGRAQRAVGVMIDLTDRPATPREGLSHGPRGAMAGLPITLPFHLLLKLPRAGDALAAGHDADLHTERHRLLAQVDDLLHEAMQQLDEMRNA</sequence>
<dbReference type="Proteomes" id="UP001064933">
    <property type="component" value="Chromosome"/>
</dbReference>
<evidence type="ECO:0000313" key="7">
    <source>
        <dbReference type="EMBL" id="UXH76526.1"/>
    </source>
</evidence>
<dbReference type="PANTHER" id="PTHR43304">
    <property type="entry name" value="PHYTOCHROME-LIKE PROTEIN CPH1"/>
    <property type="match status" value="1"/>
</dbReference>
<dbReference type="RefSeq" id="WP_261756258.1">
    <property type="nucleotide sequence ID" value="NZ_CP104562.2"/>
</dbReference>
<keyword evidence="5" id="KW-0418">Kinase</keyword>
<dbReference type="InterPro" id="IPR013655">
    <property type="entry name" value="PAS_fold_3"/>
</dbReference>
<keyword evidence="3" id="KW-0597">Phosphoprotein</keyword>
<dbReference type="PANTHER" id="PTHR43304:SF1">
    <property type="entry name" value="PAC DOMAIN-CONTAINING PROTEIN"/>
    <property type="match status" value="1"/>
</dbReference>
<evidence type="ECO:0000313" key="8">
    <source>
        <dbReference type="Proteomes" id="UP001064933"/>
    </source>
</evidence>
<evidence type="ECO:0000256" key="5">
    <source>
        <dbReference type="ARBA" id="ARBA00022777"/>
    </source>
</evidence>
<accession>A0ABY6ATH4</accession>
<dbReference type="SUPFAM" id="SSF55785">
    <property type="entry name" value="PYP-like sensor domain (PAS domain)"/>
    <property type="match status" value="1"/>
</dbReference>